<protein>
    <submittedName>
        <fullName evidence="1">Uncharacterized protein</fullName>
    </submittedName>
</protein>
<evidence type="ECO:0000313" key="1">
    <source>
        <dbReference type="EMBL" id="ALL68923.1"/>
    </source>
</evidence>
<dbReference type="AlphaFoldDB" id="A0A0P0RK72"/>
<dbReference type="EMBL" id="CP012747">
    <property type="protein sequence ID" value="ALL68923.1"/>
    <property type="molecule type" value="Genomic_DNA"/>
</dbReference>
<dbReference type="KEGG" id="bcai:K788_0000075"/>
<gene>
    <name evidence="1" type="ORF">K788_0000075</name>
</gene>
<accession>A0A0P0RK72</accession>
<dbReference type="InterPro" id="IPR058891">
    <property type="entry name" value="CPPA"/>
</dbReference>
<sequence>MEHLVRVRSERDRLILAWLRKQFGDTAVADAARRCDGATKPHLSSICRQLGTVAPNFSQPSPAGEESLTTIRQILARRLSRDHAANLLAANGACRHG</sequence>
<dbReference type="Pfam" id="PF25860">
    <property type="entry name" value="CPPA"/>
    <property type="match status" value="1"/>
</dbReference>
<reference evidence="1 2" key="1">
    <citation type="journal article" date="2014" name="Genome Announc.">
        <title>Draft Genome Sequence of the Haloacid-Degrading Burkholderia caribensis Strain MBA4.</title>
        <authorList>
            <person name="Pan Y."/>
            <person name="Kong K.F."/>
            <person name="Tsang J.S."/>
        </authorList>
    </citation>
    <scope>NUCLEOTIDE SEQUENCE [LARGE SCALE GENOMIC DNA]</scope>
    <source>
        <strain evidence="1 2">MBA4</strain>
    </source>
</reference>
<name>A0A0P0RK72_9BURK</name>
<dbReference type="Proteomes" id="UP000019146">
    <property type="component" value="Chromosome 2"/>
</dbReference>
<proteinExistence type="predicted"/>
<evidence type="ECO:0000313" key="2">
    <source>
        <dbReference type="Proteomes" id="UP000019146"/>
    </source>
</evidence>
<organism evidence="1 2">
    <name type="scientific">Paraburkholderia caribensis MBA4</name>
    <dbReference type="NCBI Taxonomy" id="1323664"/>
    <lineage>
        <taxon>Bacteria</taxon>
        <taxon>Pseudomonadati</taxon>
        <taxon>Pseudomonadota</taxon>
        <taxon>Betaproteobacteria</taxon>
        <taxon>Burkholderiales</taxon>
        <taxon>Burkholderiaceae</taxon>
        <taxon>Paraburkholderia</taxon>
    </lineage>
</organism>